<evidence type="ECO:0000313" key="2">
    <source>
        <dbReference type="EMBL" id="GAA2613254.1"/>
    </source>
</evidence>
<dbReference type="Proteomes" id="UP001501509">
    <property type="component" value="Unassembled WGS sequence"/>
</dbReference>
<keyword evidence="3" id="KW-1185">Reference proteome</keyword>
<sequence>MDEGIRDNGTLAPGPDSPPGGCGRPPGKGPRAGVIKAMPLAAAAWRAPDRTVDYALTAAEEPNGGGVSPEQRLIAA</sequence>
<accession>A0ABP6CC21</accession>
<protein>
    <submittedName>
        <fullName evidence="2">Uncharacterized protein</fullName>
    </submittedName>
</protein>
<gene>
    <name evidence="2" type="ORF">GCM10010411_55200</name>
</gene>
<proteinExistence type="predicted"/>
<evidence type="ECO:0000256" key="1">
    <source>
        <dbReference type="SAM" id="MobiDB-lite"/>
    </source>
</evidence>
<feature type="region of interest" description="Disordered" evidence="1">
    <location>
        <begin position="1"/>
        <end position="33"/>
    </location>
</feature>
<organism evidence="2 3">
    <name type="scientific">Actinomadura fulvescens</name>
    <dbReference type="NCBI Taxonomy" id="46160"/>
    <lineage>
        <taxon>Bacteria</taxon>
        <taxon>Bacillati</taxon>
        <taxon>Actinomycetota</taxon>
        <taxon>Actinomycetes</taxon>
        <taxon>Streptosporangiales</taxon>
        <taxon>Thermomonosporaceae</taxon>
        <taxon>Actinomadura</taxon>
    </lineage>
</organism>
<comment type="caution">
    <text evidence="2">The sequence shown here is derived from an EMBL/GenBank/DDBJ whole genome shotgun (WGS) entry which is preliminary data.</text>
</comment>
<name>A0ABP6CC21_9ACTN</name>
<evidence type="ECO:0000313" key="3">
    <source>
        <dbReference type="Proteomes" id="UP001501509"/>
    </source>
</evidence>
<reference evidence="3" key="1">
    <citation type="journal article" date="2019" name="Int. J. Syst. Evol. Microbiol.">
        <title>The Global Catalogue of Microorganisms (GCM) 10K type strain sequencing project: providing services to taxonomists for standard genome sequencing and annotation.</title>
        <authorList>
            <consortium name="The Broad Institute Genomics Platform"/>
            <consortium name="The Broad Institute Genome Sequencing Center for Infectious Disease"/>
            <person name="Wu L."/>
            <person name="Ma J."/>
        </authorList>
    </citation>
    <scope>NUCLEOTIDE SEQUENCE [LARGE SCALE GENOMIC DNA]</scope>
    <source>
        <strain evidence="3">JCM 6833</strain>
    </source>
</reference>
<dbReference type="EMBL" id="BAAATD010000007">
    <property type="protein sequence ID" value="GAA2613254.1"/>
    <property type="molecule type" value="Genomic_DNA"/>
</dbReference>